<accession>A0A2A2AQF7</accession>
<reference evidence="1 2" key="1">
    <citation type="submission" date="2017-08" db="EMBL/GenBank/DDBJ databases">
        <title>WGS of Clinical strains of the CDC Group NO-1 linked to zoonotic infections in humans.</title>
        <authorList>
            <person name="Bernier A.-M."/>
            <person name="Bernard K."/>
        </authorList>
    </citation>
    <scope>NUCLEOTIDE SEQUENCE [LARGE SCALE GENOMIC DNA]</scope>
    <source>
        <strain evidence="1 2">NML79-0751</strain>
    </source>
</reference>
<dbReference type="EMBL" id="NSJD01000010">
    <property type="protein sequence ID" value="PAT39997.1"/>
    <property type="molecule type" value="Genomic_DNA"/>
</dbReference>
<proteinExistence type="predicted"/>
<sequence>MATNTSYPLSPGQEFIAPSELHFDRENPRFIDLGYTEEVDIVRELYEQADVDELIQSILSAGYIDFEPLIVLRHGNIVLEGNRRLAALRLIAQEGLRKKLKISLPEVDVPKPLPEKIRVLVVDHRDDARSFIGFKHINGPFKWDALAKAKYAAQWYESGGDINTISRTLGDNHNTVRRLVNGWFALQQALEGGFDLSNISKKNFAFSHLYTALTRPSVRDFLNLSAEDLSAPPQARPVPADKLDALQQLMSWLYGQEHKNEPTIIQSQNPNLNELIKVLAHPEAKAMLLAKRDLRVAYERVEPPSARFEESLMKAAKLCEEALGLAGSYSGDPTLLEVAKGMQRTANALIAAMRESQKNGMGDH</sequence>
<dbReference type="SUPFAM" id="SSF110849">
    <property type="entry name" value="ParB/Sulfiredoxin"/>
    <property type="match status" value="1"/>
</dbReference>
<dbReference type="Proteomes" id="UP000218644">
    <property type="component" value="Unassembled WGS sequence"/>
</dbReference>
<dbReference type="InterPro" id="IPR036086">
    <property type="entry name" value="ParB/Sulfiredoxin_sf"/>
</dbReference>
<name>A0A2A2AQF7_9BURK</name>
<dbReference type="RefSeq" id="WP_095556973.1">
    <property type="nucleotide sequence ID" value="NZ_NSJD01000010.1"/>
</dbReference>
<gene>
    <name evidence="1" type="ORF">CK623_07450</name>
</gene>
<protein>
    <recommendedName>
        <fullName evidence="3">ParB/Sulfiredoxin domain-containing protein</fullName>
    </recommendedName>
</protein>
<evidence type="ECO:0008006" key="3">
    <source>
        <dbReference type="Google" id="ProtNLM"/>
    </source>
</evidence>
<comment type="caution">
    <text evidence="1">The sequence shown here is derived from an EMBL/GenBank/DDBJ whole genome shotgun (WGS) entry which is preliminary data.</text>
</comment>
<dbReference type="AlphaFoldDB" id="A0A2A2AQF7"/>
<evidence type="ECO:0000313" key="1">
    <source>
        <dbReference type="EMBL" id="PAT39997.1"/>
    </source>
</evidence>
<organism evidence="1 2">
    <name type="scientific">Vandammella animalimorsus</name>
    <dbReference type="NCBI Taxonomy" id="2029117"/>
    <lineage>
        <taxon>Bacteria</taxon>
        <taxon>Pseudomonadati</taxon>
        <taxon>Pseudomonadota</taxon>
        <taxon>Betaproteobacteria</taxon>
        <taxon>Burkholderiales</taxon>
        <taxon>Comamonadaceae</taxon>
        <taxon>Vandammella</taxon>
    </lineage>
</organism>
<evidence type="ECO:0000313" key="2">
    <source>
        <dbReference type="Proteomes" id="UP000218644"/>
    </source>
</evidence>